<dbReference type="InterPro" id="IPR036291">
    <property type="entry name" value="NAD(P)-bd_dom_sf"/>
</dbReference>
<dbReference type="AlphaFoldDB" id="A0A6I4MIK3"/>
<dbReference type="GO" id="GO:0047936">
    <property type="term" value="F:glucose 1-dehydrogenase [NAD(P)+] activity"/>
    <property type="evidence" value="ECO:0007669"/>
    <property type="project" value="UniProtKB-EC"/>
</dbReference>
<dbReference type="InterPro" id="IPR020904">
    <property type="entry name" value="Sc_DH/Rdtase_CS"/>
</dbReference>
<dbReference type="InterPro" id="IPR057326">
    <property type="entry name" value="KR_dom"/>
</dbReference>
<dbReference type="SMART" id="SM00822">
    <property type="entry name" value="PKS_KR"/>
    <property type="match status" value="1"/>
</dbReference>
<dbReference type="EMBL" id="WBMS02000014">
    <property type="protein sequence ID" value="MWA02459.1"/>
    <property type="molecule type" value="Genomic_DNA"/>
</dbReference>
<dbReference type="FunFam" id="3.40.50.720:FF:000173">
    <property type="entry name" value="3-oxoacyl-[acyl-carrier protein] reductase"/>
    <property type="match status" value="1"/>
</dbReference>
<dbReference type="SUPFAM" id="SSF51735">
    <property type="entry name" value="NAD(P)-binding Rossmann-fold domains"/>
    <property type="match status" value="1"/>
</dbReference>
<dbReference type="PANTHER" id="PTHR42760:SF40">
    <property type="entry name" value="3-OXOACYL-[ACYL-CARRIER-PROTEIN] REDUCTASE, CHLOROPLASTIC"/>
    <property type="match status" value="1"/>
</dbReference>
<protein>
    <submittedName>
        <fullName evidence="4">Glucose 1-dehydrogenase</fullName>
        <ecNumber evidence="4">1.1.1.47</ecNumber>
    </submittedName>
</protein>
<dbReference type="PRINTS" id="PR00080">
    <property type="entry name" value="SDRFAMILY"/>
</dbReference>
<dbReference type="GO" id="GO:0030497">
    <property type="term" value="P:fatty acid elongation"/>
    <property type="evidence" value="ECO:0007669"/>
    <property type="project" value="TreeGrafter"/>
</dbReference>
<evidence type="ECO:0000313" key="4">
    <source>
        <dbReference type="EMBL" id="MWA02459.1"/>
    </source>
</evidence>
<dbReference type="Proteomes" id="UP000462055">
    <property type="component" value="Unassembled WGS sequence"/>
</dbReference>
<dbReference type="Pfam" id="PF13561">
    <property type="entry name" value="adh_short_C2"/>
    <property type="match status" value="1"/>
</dbReference>
<dbReference type="RefSeq" id="WP_151594932.1">
    <property type="nucleotide sequence ID" value="NZ_WBMS02000014.1"/>
</dbReference>
<comment type="caution">
    <text evidence="4">The sequence shown here is derived from an EMBL/GenBank/DDBJ whole genome shotgun (WGS) entry which is preliminary data.</text>
</comment>
<name>A0A6I4MIK3_9ACTN</name>
<organism evidence="4 5">
    <name type="scientific">Actinomadura physcomitrii</name>
    <dbReference type="NCBI Taxonomy" id="2650748"/>
    <lineage>
        <taxon>Bacteria</taxon>
        <taxon>Bacillati</taxon>
        <taxon>Actinomycetota</taxon>
        <taxon>Actinomycetes</taxon>
        <taxon>Streptosporangiales</taxon>
        <taxon>Thermomonosporaceae</taxon>
        <taxon>Actinomadura</taxon>
    </lineage>
</organism>
<accession>A0A6I4MIK3</accession>
<dbReference type="PANTHER" id="PTHR42760">
    <property type="entry name" value="SHORT-CHAIN DEHYDROGENASES/REDUCTASES FAMILY MEMBER"/>
    <property type="match status" value="1"/>
</dbReference>
<dbReference type="PRINTS" id="PR00081">
    <property type="entry name" value="GDHRDH"/>
</dbReference>
<keyword evidence="2 4" id="KW-0560">Oxidoreductase</keyword>
<comment type="similarity">
    <text evidence="1">Belongs to the short-chain dehydrogenases/reductases (SDR) family.</text>
</comment>
<gene>
    <name evidence="4" type="ORF">F8568_019200</name>
</gene>
<proteinExistence type="inferred from homology"/>
<dbReference type="InterPro" id="IPR002347">
    <property type="entry name" value="SDR_fam"/>
</dbReference>
<dbReference type="Gene3D" id="3.40.50.720">
    <property type="entry name" value="NAD(P)-binding Rossmann-like Domain"/>
    <property type="match status" value="1"/>
</dbReference>
<dbReference type="NCBIfam" id="NF005559">
    <property type="entry name" value="PRK07231.1"/>
    <property type="match status" value="1"/>
</dbReference>
<evidence type="ECO:0000256" key="2">
    <source>
        <dbReference type="ARBA" id="ARBA00023002"/>
    </source>
</evidence>
<evidence type="ECO:0000256" key="1">
    <source>
        <dbReference type="ARBA" id="ARBA00006484"/>
    </source>
</evidence>
<evidence type="ECO:0000259" key="3">
    <source>
        <dbReference type="SMART" id="SM00822"/>
    </source>
</evidence>
<reference evidence="4" key="1">
    <citation type="submission" date="2019-12" db="EMBL/GenBank/DDBJ databases">
        <title>Actinomadura physcomitrii sp. nov., a novel actinomycete isolated from moss [Physcomitrium sphaericum (Ludw) Fuernr].</title>
        <authorList>
            <person name="Zhuang X."/>
        </authorList>
    </citation>
    <scope>NUCLEOTIDE SEQUENCE [LARGE SCALE GENOMIC DNA]</scope>
    <source>
        <strain evidence="4">LD22</strain>
    </source>
</reference>
<feature type="domain" description="Ketoreductase" evidence="3">
    <location>
        <begin position="10"/>
        <end position="190"/>
    </location>
</feature>
<sequence>MSEENSGARRTAVVTGGGSGIGRAIVHRLAEDGLATAVLDLDADAAERVAAEVREKGHEASPFGGVDVSDRAQVDAAVQRIRDAYGPVSVLVNNAGLTGFKKFLHITDEIWDRIIAVNLSGPFYCAQAVVPDMAAAGWGRIVNISSSSAQSGQQFMTHYVASKAGLIGFTKALALELGHEGITVNTIPPGFIDTPMLRKSETKGLLGGSVDHHADLTPVGRPGRPEDIAAACAFLVSDEAGYITGQVIGVNGGRNT</sequence>
<dbReference type="NCBIfam" id="NF009466">
    <property type="entry name" value="PRK12826.1-2"/>
    <property type="match status" value="1"/>
</dbReference>
<evidence type="ECO:0000313" key="5">
    <source>
        <dbReference type="Proteomes" id="UP000462055"/>
    </source>
</evidence>
<dbReference type="EC" id="1.1.1.47" evidence="4"/>
<keyword evidence="5" id="KW-1185">Reference proteome</keyword>
<dbReference type="PROSITE" id="PS00061">
    <property type="entry name" value="ADH_SHORT"/>
    <property type="match status" value="1"/>
</dbReference>